<protein>
    <submittedName>
        <fullName evidence="1">Uncharacterized protein</fullName>
    </submittedName>
</protein>
<reference evidence="1 2" key="1">
    <citation type="journal article" date="2017" name="Environ. Microbiol.">
        <title>Decay of the glycolytic pathway and adaptation to intranuclear parasitism within Enterocytozoonidae microsporidia.</title>
        <authorList>
            <person name="Wiredu Boakye D."/>
            <person name="Jaroenlak P."/>
            <person name="Prachumwat A."/>
            <person name="Williams T.A."/>
            <person name="Bateman K.S."/>
            <person name="Itsathitphaisarn O."/>
            <person name="Sritunyalucksana K."/>
            <person name="Paszkiewicz K.H."/>
            <person name="Moore K.A."/>
            <person name="Stentiford G.D."/>
            <person name="Williams B.A."/>
        </authorList>
    </citation>
    <scope>NUCLEOTIDE SEQUENCE [LARGE SCALE GENOMIC DNA]</scope>
    <source>
        <strain evidence="1 2">GB1</strain>
    </source>
</reference>
<dbReference type="Proteomes" id="UP000192356">
    <property type="component" value="Unassembled WGS sequence"/>
</dbReference>
<dbReference type="VEuPathDB" id="MicrosporidiaDB:A0H76_1158"/>
<name>A0A1X0QE44_9MICR</name>
<organism evidence="1 2">
    <name type="scientific">Hepatospora eriocheir</name>
    <dbReference type="NCBI Taxonomy" id="1081669"/>
    <lineage>
        <taxon>Eukaryota</taxon>
        <taxon>Fungi</taxon>
        <taxon>Fungi incertae sedis</taxon>
        <taxon>Microsporidia</taxon>
        <taxon>Hepatosporidae</taxon>
        <taxon>Hepatospora</taxon>
    </lineage>
</organism>
<dbReference type="EMBL" id="LVKB01000002">
    <property type="protein sequence ID" value="ORD98057.1"/>
    <property type="molecule type" value="Genomic_DNA"/>
</dbReference>
<dbReference type="AlphaFoldDB" id="A0A1X0QE44"/>
<sequence length="290" mass="33660">MNQEEDILELSESKEIDCILNQKGNIEQNKMKIEEDNTKKFKFNLTVKDTLKTSLNNFLIKLESIDRKLNNIRMNLIGKNNSINSNNLIKNNLIKSNSINNNNLIKNSKLIDSLPKYKYIKSSMKSYDEFNGPVNHFIKNNSTAPIHIKFKHGSYEKVYFVYDTDTTDKLYDSILGTTSNEDLIFEDMKLPRGLTIEEAGFFPGMNYVTVKNINPKFLVEKEFFIRLNFIYTDSIDLRIKEDATVDSICKMYGEKYILIKNGSYLDMSFKIKDVFNCGECVDLVERSLCE</sequence>
<gene>
    <name evidence="1" type="ORF">HERIO_71</name>
</gene>
<dbReference type="VEuPathDB" id="MicrosporidiaDB:HERIO_71"/>
<keyword evidence="2" id="KW-1185">Reference proteome</keyword>
<proteinExistence type="predicted"/>
<accession>A0A1X0QE44</accession>
<evidence type="ECO:0000313" key="2">
    <source>
        <dbReference type="Proteomes" id="UP000192356"/>
    </source>
</evidence>
<dbReference type="VEuPathDB" id="MicrosporidiaDB:A0H76_1159"/>
<comment type="caution">
    <text evidence="1">The sequence shown here is derived from an EMBL/GenBank/DDBJ whole genome shotgun (WGS) entry which is preliminary data.</text>
</comment>
<evidence type="ECO:0000313" key="1">
    <source>
        <dbReference type="EMBL" id="ORD98057.1"/>
    </source>
</evidence>